<evidence type="ECO:0000256" key="2">
    <source>
        <dbReference type="ARBA" id="ARBA00023015"/>
    </source>
</evidence>
<dbReference type="InterPro" id="IPR036388">
    <property type="entry name" value="WH-like_DNA-bd_sf"/>
</dbReference>
<comment type="similarity">
    <text evidence="1">Belongs to the LysR transcriptional regulatory family.</text>
</comment>
<proteinExistence type="inferred from homology"/>
<gene>
    <name evidence="6" type="ORF">BK138_17135</name>
</gene>
<dbReference type="GO" id="GO:0003700">
    <property type="term" value="F:DNA-binding transcription factor activity"/>
    <property type="evidence" value="ECO:0007669"/>
    <property type="project" value="InterPro"/>
</dbReference>
<evidence type="ECO:0000256" key="1">
    <source>
        <dbReference type="ARBA" id="ARBA00009437"/>
    </source>
</evidence>
<name>A0A1R1EP84_9BACL</name>
<reference evidence="6 7" key="1">
    <citation type="submission" date="2016-11" db="EMBL/GenBank/DDBJ databases">
        <title>Paenibacillus species isolates.</title>
        <authorList>
            <person name="Beno S.M."/>
        </authorList>
    </citation>
    <scope>NUCLEOTIDE SEQUENCE [LARGE SCALE GENOMIC DNA]</scope>
    <source>
        <strain evidence="6 7">FSL R5-0378</strain>
    </source>
</reference>
<dbReference type="InterPro" id="IPR000847">
    <property type="entry name" value="LysR_HTH_N"/>
</dbReference>
<dbReference type="GO" id="GO:0000976">
    <property type="term" value="F:transcription cis-regulatory region binding"/>
    <property type="evidence" value="ECO:0007669"/>
    <property type="project" value="TreeGrafter"/>
</dbReference>
<dbReference type="Pfam" id="PF03466">
    <property type="entry name" value="LysR_substrate"/>
    <property type="match status" value="1"/>
</dbReference>
<dbReference type="PANTHER" id="PTHR30126">
    <property type="entry name" value="HTH-TYPE TRANSCRIPTIONAL REGULATOR"/>
    <property type="match status" value="1"/>
</dbReference>
<comment type="caution">
    <text evidence="6">The sequence shown here is derived from an EMBL/GenBank/DDBJ whole genome shotgun (WGS) entry which is preliminary data.</text>
</comment>
<dbReference type="EMBL" id="MRTP01000004">
    <property type="protein sequence ID" value="OMF53562.1"/>
    <property type="molecule type" value="Genomic_DNA"/>
</dbReference>
<dbReference type="PANTHER" id="PTHR30126:SF40">
    <property type="entry name" value="HTH-TYPE TRANSCRIPTIONAL REGULATOR GLTR"/>
    <property type="match status" value="1"/>
</dbReference>
<feature type="domain" description="HTH lysR-type" evidence="5">
    <location>
        <begin position="1"/>
        <end position="58"/>
    </location>
</feature>
<evidence type="ECO:0000259" key="5">
    <source>
        <dbReference type="PROSITE" id="PS50931"/>
    </source>
</evidence>
<organism evidence="6 7">
    <name type="scientific">Paenibacillus rhizosphaerae</name>
    <dbReference type="NCBI Taxonomy" id="297318"/>
    <lineage>
        <taxon>Bacteria</taxon>
        <taxon>Bacillati</taxon>
        <taxon>Bacillota</taxon>
        <taxon>Bacilli</taxon>
        <taxon>Bacillales</taxon>
        <taxon>Paenibacillaceae</taxon>
        <taxon>Paenibacillus</taxon>
    </lineage>
</organism>
<keyword evidence="7" id="KW-1185">Reference proteome</keyword>
<dbReference type="STRING" id="297318.BK138_17135"/>
<dbReference type="InterPro" id="IPR036390">
    <property type="entry name" value="WH_DNA-bd_sf"/>
</dbReference>
<dbReference type="SUPFAM" id="SSF53850">
    <property type="entry name" value="Periplasmic binding protein-like II"/>
    <property type="match status" value="1"/>
</dbReference>
<protein>
    <recommendedName>
        <fullName evidence="5">HTH lysR-type domain-containing protein</fullName>
    </recommendedName>
</protein>
<accession>A0A1R1EP84</accession>
<dbReference type="PROSITE" id="PS50931">
    <property type="entry name" value="HTH_LYSR"/>
    <property type="match status" value="1"/>
</dbReference>
<dbReference type="InterPro" id="IPR005119">
    <property type="entry name" value="LysR_subst-bd"/>
</dbReference>
<dbReference type="FunFam" id="1.10.10.10:FF:000001">
    <property type="entry name" value="LysR family transcriptional regulator"/>
    <property type="match status" value="1"/>
</dbReference>
<keyword evidence="3" id="KW-0238">DNA-binding</keyword>
<evidence type="ECO:0000313" key="7">
    <source>
        <dbReference type="Proteomes" id="UP000187172"/>
    </source>
</evidence>
<keyword evidence="2" id="KW-0805">Transcription regulation</keyword>
<evidence type="ECO:0000313" key="6">
    <source>
        <dbReference type="EMBL" id="OMF53562.1"/>
    </source>
</evidence>
<dbReference type="CDD" id="cd05466">
    <property type="entry name" value="PBP2_LTTR_substrate"/>
    <property type="match status" value="1"/>
</dbReference>
<dbReference type="Pfam" id="PF00126">
    <property type="entry name" value="HTH_1"/>
    <property type="match status" value="1"/>
</dbReference>
<dbReference type="Proteomes" id="UP000187172">
    <property type="component" value="Unassembled WGS sequence"/>
</dbReference>
<dbReference type="AlphaFoldDB" id="A0A1R1EP84"/>
<dbReference type="PRINTS" id="PR00039">
    <property type="entry name" value="HTHLYSR"/>
</dbReference>
<dbReference type="RefSeq" id="WP_076171014.1">
    <property type="nucleotide sequence ID" value="NZ_MRTP01000004.1"/>
</dbReference>
<dbReference type="Gene3D" id="1.10.10.10">
    <property type="entry name" value="Winged helix-like DNA-binding domain superfamily/Winged helix DNA-binding domain"/>
    <property type="match status" value="1"/>
</dbReference>
<evidence type="ECO:0000256" key="3">
    <source>
        <dbReference type="ARBA" id="ARBA00023125"/>
    </source>
</evidence>
<sequence length="322" mass="36359">MDLEGLHSFATIAKEKSISKAAQTLHVTQPTLSARIRKLEEGMGVKLLDRGWDGVKLTQEGHYFLYYAIQMVSQFNNASAMLNKADLLKFDRSLAEVTRMDRMVIGVDTGLSSRFVYPLVAELQRIRPDLKCKYVSRSSMLLIDLIEYGVIDIGLFYDVKECRHLQPVHLLDDEWVLLCSEEAYRGVIRKDDDLIDVLKHDMFVLFENPIATYVNVWEVLSRLFGSTPDKFQIVDSSDMMLGVVANGQGYTFVPKCYVPELYLEAYPIRMIPFGSMLPALPVYMAYSETVQLDVPIGELQRRLLARYKPGAGHTAASGGLNG</sequence>
<evidence type="ECO:0000256" key="4">
    <source>
        <dbReference type="ARBA" id="ARBA00023163"/>
    </source>
</evidence>
<dbReference type="Gene3D" id="3.40.190.10">
    <property type="entry name" value="Periplasmic binding protein-like II"/>
    <property type="match status" value="2"/>
</dbReference>
<dbReference type="SUPFAM" id="SSF46785">
    <property type="entry name" value="Winged helix' DNA-binding domain"/>
    <property type="match status" value="1"/>
</dbReference>
<keyword evidence="4" id="KW-0804">Transcription</keyword>